<evidence type="ECO:0000259" key="10">
    <source>
        <dbReference type="PROSITE" id="PS50111"/>
    </source>
</evidence>
<dbReference type="Proteomes" id="UP000430120">
    <property type="component" value="Unassembled WGS sequence"/>
</dbReference>
<feature type="transmembrane region" description="Helical" evidence="9">
    <location>
        <begin position="192"/>
        <end position="214"/>
    </location>
</feature>
<evidence type="ECO:0000256" key="4">
    <source>
        <dbReference type="ARBA" id="ARBA00022692"/>
    </source>
</evidence>
<dbReference type="AlphaFoldDB" id="A0A643FCS5"/>
<keyword evidence="8" id="KW-0807">Transducer</keyword>
<organism evidence="11 12">
    <name type="scientific">Ideonella dechloratans</name>
    <dbReference type="NCBI Taxonomy" id="36863"/>
    <lineage>
        <taxon>Bacteria</taxon>
        <taxon>Pseudomonadati</taxon>
        <taxon>Pseudomonadota</taxon>
        <taxon>Betaproteobacteria</taxon>
        <taxon>Burkholderiales</taxon>
        <taxon>Sphaerotilaceae</taxon>
        <taxon>Ideonella</taxon>
    </lineage>
</organism>
<dbReference type="PRINTS" id="PR00260">
    <property type="entry name" value="CHEMTRNSDUCR"/>
</dbReference>
<dbReference type="PROSITE" id="PS50111">
    <property type="entry name" value="CHEMOTAXIS_TRANSDUC_2"/>
    <property type="match status" value="1"/>
</dbReference>
<dbReference type="PANTHER" id="PTHR43531">
    <property type="entry name" value="PROTEIN ICFG"/>
    <property type="match status" value="1"/>
</dbReference>
<comment type="caution">
    <text evidence="11">The sequence shown here is derived from an EMBL/GenBank/DDBJ whole genome shotgun (WGS) entry which is preliminary data.</text>
</comment>
<dbReference type="GO" id="GO:0006935">
    <property type="term" value="P:chemotaxis"/>
    <property type="evidence" value="ECO:0007669"/>
    <property type="project" value="InterPro"/>
</dbReference>
<evidence type="ECO:0000256" key="7">
    <source>
        <dbReference type="ARBA" id="ARBA00029447"/>
    </source>
</evidence>
<dbReference type="GO" id="GO:0007165">
    <property type="term" value="P:signal transduction"/>
    <property type="evidence" value="ECO:0007669"/>
    <property type="project" value="UniProtKB-KW"/>
</dbReference>
<keyword evidence="3" id="KW-0488">Methylation</keyword>
<feature type="domain" description="Methyl-accepting transducer" evidence="10">
    <location>
        <begin position="274"/>
        <end position="503"/>
    </location>
</feature>
<dbReference type="OrthoDB" id="8555762at2"/>
<protein>
    <submittedName>
        <fullName evidence="11">Chemotaxis protein</fullName>
    </submittedName>
</protein>
<comment type="subcellular location">
    <subcellularLocation>
        <location evidence="1">Cell membrane</location>
        <topology evidence="1">Multi-pass membrane protein</topology>
    </subcellularLocation>
</comment>
<evidence type="ECO:0000256" key="6">
    <source>
        <dbReference type="ARBA" id="ARBA00023136"/>
    </source>
</evidence>
<comment type="similarity">
    <text evidence="7">Belongs to the methyl-accepting chemotaxis (MCP) protein family.</text>
</comment>
<name>A0A643FCS5_IDEDE</name>
<dbReference type="PANTHER" id="PTHR43531:SF14">
    <property type="entry name" value="METHYL-ACCEPTING CHEMOTAXIS PROTEIN I-RELATED"/>
    <property type="match status" value="1"/>
</dbReference>
<evidence type="ECO:0000256" key="5">
    <source>
        <dbReference type="ARBA" id="ARBA00022989"/>
    </source>
</evidence>
<gene>
    <name evidence="11" type="ORF">F7Q92_09145</name>
</gene>
<dbReference type="Pfam" id="PF00015">
    <property type="entry name" value="MCPsignal"/>
    <property type="match status" value="1"/>
</dbReference>
<dbReference type="EMBL" id="VZPB01000017">
    <property type="protein sequence ID" value="KAB0583171.1"/>
    <property type="molecule type" value="Genomic_DNA"/>
</dbReference>
<keyword evidence="6 9" id="KW-0472">Membrane</keyword>
<dbReference type="RefSeq" id="WP_151123841.1">
    <property type="nucleotide sequence ID" value="NZ_CP088081.1"/>
</dbReference>
<dbReference type="SUPFAM" id="SSF58104">
    <property type="entry name" value="Methyl-accepting chemotaxis protein (MCP) signaling domain"/>
    <property type="match status" value="1"/>
</dbReference>
<evidence type="ECO:0000256" key="9">
    <source>
        <dbReference type="SAM" id="Phobius"/>
    </source>
</evidence>
<evidence type="ECO:0000313" key="12">
    <source>
        <dbReference type="Proteomes" id="UP000430120"/>
    </source>
</evidence>
<dbReference type="InterPro" id="IPR033480">
    <property type="entry name" value="sCache_2"/>
</dbReference>
<dbReference type="SMART" id="SM00283">
    <property type="entry name" value="MA"/>
    <property type="match status" value="1"/>
</dbReference>
<dbReference type="Gene3D" id="1.10.287.950">
    <property type="entry name" value="Methyl-accepting chemotaxis protein"/>
    <property type="match status" value="1"/>
</dbReference>
<dbReference type="InterPro" id="IPR051310">
    <property type="entry name" value="MCP_chemotaxis"/>
</dbReference>
<keyword evidence="4 9" id="KW-0812">Transmembrane</keyword>
<dbReference type="InterPro" id="IPR004089">
    <property type="entry name" value="MCPsignal_dom"/>
</dbReference>
<evidence type="ECO:0000256" key="3">
    <source>
        <dbReference type="ARBA" id="ARBA00022481"/>
    </source>
</evidence>
<sequence>MFRSLTFKKKILALGGTAVLAMVLMAVLALNLVSRYIEDGRRAELVAVVRAAQSQIDGFRAKAQAGKMSEADAQEAAKDALRSIRYGDSGKDYVYIWDLEGRSVMHPFKPEWAGQSMLGKIPDGAGGDLIGRLVQGVKDSKDGTAFVLAMFPRPGQTVAVDKLQYVSKIEGWNWLVGSGLYMDDLAAQVRSAALQAGALLLVLLAVVGAVAYGVGRSVLNQIGGDPADAQRAMDEVAQGNLAVALPPADKGSLIGALHTMVASLRDTVTQVHQSVESISVASREIATGNADLSARTEQTASNLQETASSMEQLTGTVRQSADAARTANQLASSAAGVAEEGGRVVNDVVHTMNDINHASQKIADIIGVIDGIAFQTNILALNAAVEAARAGEQGRGFAVVAGEVRSLAQRSAEAAKEIKTLIGASVEKVETGARLVGQAGSTMGEIVSSVRRVTDVVGEITAAAAEQSQGIGEVNLAVTNLDQMTQQNAALVEESAAAAESLREQAHRLSEVVSRFRLGHEAAPRPAAAAPVAPAKPHQFAAPSPQKPVASAAKPGVRAAVKPVVKPVAPAATPVRPVEAPVMASAAAEDGDWTSF</sequence>
<dbReference type="Gene3D" id="3.30.450.20">
    <property type="entry name" value="PAS domain"/>
    <property type="match status" value="1"/>
</dbReference>
<keyword evidence="2" id="KW-1003">Cell membrane</keyword>
<dbReference type="SMART" id="SM01049">
    <property type="entry name" value="Cache_2"/>
    <property type="match status" value="1"/>
</dbReference>
<dbReference type="Pfam" id="PF17200">
    <property type="entry name" value="sCache_2"/>
    <property type="match status" value="1"/>
</dbReference>
<dbReference type="InterPro" id="IPR004090">
    <property type="entry name" value="Chemotax_Me-accpt_rcpt"/>
</dbReference>
<dbReference type="FunFam" id="1.10.287.950:FF:000001">
    <property type="entry name" value="Methyl-accepting chemotaxis sensory transducer"/>
    <property type="match status" value="1"/>
</dbReference>
<proteinExistence type="inferred from homology"/>
<feature type="transmembrane region" description="Helical" evidence="9">
    <location>
        <begin position="12"/>
        <end position="33"/>
    </location>
</feature>
<evidence type="ECO:0000313" key="11">
    <source>
        <dbReference type="EMBL" id="KAB0583171.1"/>
    </source>
</evidence>
<dbReference type="GO" id="GO:0005886">
    <property type="term" value="C:plasma membrane"/>
    <property type="evidence" value="ECO:0007669"/>
    <property type="project" value="UniProtKB-SubCell"/>
</dbReference>
<accession>A0A643FCS5</accession>
<evidence type="ECO:0000256" key="1">
    <source>
        <dbReference type="ARBA" id="ARBA00004651"/>
    </source>
</evidence>
<reference evidence="11 12" key="1">
    <citation type="submission" date="2019-09" db="EMBL/GenBank/DDBJ databases">
        <title>Draft genome sequences of 48 bacterial type strains from the CCUG.</title>
        <authorList>
            <person name="Tunovic T."/>
            <person name="Pineiro-Iglesias B."/>
            <person name="Unosson C."/>
            <person name="Inganas E."/>
            <person name="Ohlen M."/>
            <person name="Cardew S."/>
            <person name="Jensie-Markopoulos S."/>
            <person name="Salva-Serra F."/>
            <person name="Jaen-Luchoro D."/>
            <person name="Karlsson R."/>
            <person name="Svensson-Stadler L."/>
            <person name="Chun J."/>
            <person name="Moore E."/>
        </authorList>
    </citation>
    <scope>NUCLEOTIDE SEQUENCE [LARGE SCALE GENOMIC DNA]</scope>
    <source>
        <strain evidence="11 12">CCUG 30977</strain>
    </source>
</reference>
<dbReference type="GO" id="GO:0004888">
    <property type="term" value="F:transmembrane signaling receptor activity"/>
    <property type="evidence" value="ECO:0007669"/>
    <property type="project" value="InterPro"/>
</dbReference>
<keyword evidence="5 9" id="KW-1133">Transmembrane helix</keyword>
<evidence type="ECO:0000256" key="8">
    <source>
        <dbReference type="PROSITE-ProRule" id="PRU00284"/>
    </source>
</evidence>
<evidence type="ECO:0000256" key="2">
    <source>
        <dbReference type="ARBA" id="ARBA00022475"/>
    </source>
</evidence>
<dbReference type="CDD" id="cd11386">
    <property type="entry name" value="MCP_signal"/>
    <property type="match status" value="1"/>
</dbReference>
<keyword evidence="12" id="KW-1185">Reference proteome</keyword>